<feature type="compositionally biased region" description="Basic and acidic residues" evidence="1">
    <location>
        <begin position="196"/>
        <end position="205"/>
    </location>
</feature>
<comment type="caution">
    <text evidence="2">The sequence shown here is derived from an EMBL/GenBank/DDBJ whole genome shotgun (WGS) entry which is preliminary data.</text>
</comment>
<feature type="region of interest" description="Disordered" evidence="1">
    <location>
        <begin position="44"/>
        <end position="93"/>
    </location>
</feature>
<evidence type="ECO:0000313" key="2">
    <source>
        <dbReference type="EMBL" id="KAJ8546363.1"/>
    </source>
</evidence>
<proteinExistence type="predicted"/>
<evidence type="ECO:0000256" key="1">
    <source>
        <dbReference type="SAM" id="MobiDB-lite"/>
    </source>
</evidence>
<evidence type="ECO:0000313" key="3">
    <source>
        <dbReference type="Proteomes" id="UP001152561"/>
    </source>
</evidence>
<dbReference type="AlphaFoldDB" id="A0A9Q1M1F5"/>
<feature type="compositionally biased region" description="Polar residues" evidence="1">
    <location>
        <begin position="64"/>
        <end position="82"/>
    </location>
</feature>
<protein>
    <submittedName>
        <fullName evidence="2">Uncharacterized protein</fullName>
    </submittedName>
</protein>
<organism evidence="2 3">
    <name type="scientific">Anisodus acutangulus</name>
    <dbReference type="NCBI Taxonomy" id="402998"/>
    <lineage>
        <taxon>Eukaryota</taxon>
        <taxon>Viridiplantae</taxon>
        <taxon>Streptophyta</taxon>
        <taxon>Embryophyta</taxon>
        <taxon>Tracheophyta</taxon>
        <taxon>Spermatophyta</taxon>
        <taxon>Magnoliopsida</taxon>
        <taxon>eudicotyledons</taxon>
        <taxon>Gunneridae</taxon>
        <taxon>Pentapetalae</taxon>
        <taxon>asterids</taxon>
        <taxon>lamiids</taxon>
        <taxon>Solanales</taxon>
        <taxon>Solanaceae</taxon>
        <taxon>Solanoideae</taxon>
        <taxon>Hyoscyameae</taxon>
        <taxon>Anisodus</taxon>
    </lineage>
</organism>
<reference evidence="3" key="1">
    <citation type="journal article" date="2023" name="Proc. Natl. Acad. Sci. U.S.A.">
        <title>Genomic and structural basis for evolution of tropane alkaloid biosynthesis.</title>
        <authorList>
            <person name="Wanga Y.-J."/>
            <person name="Taina T."/>
            <person name="Yua J.-Y."/>
            <person name="Lia J."/>
            <person name="Xua B."/>
            <person name="Chenc J."/>
            <person name="D'Auriad J.C."/>
            <person name="Huanga J.-P."/>
            <person name="Huanga S.-X."/>
        </authorList>
    </citation>
    <scope>NUCLEOTIDE SEQUENCE [LARGE SCALE GENOMIC DNA]</scope>
    <source>
        <strain evidence="3">cv. KIB-2019</strain>
    </source>
</reference>
<feature type="region of interest" description="Disordered" evidence="1">
    <location>
        <begin position="177"/>
        <end position="205"/>
    </location>
</feature>
<keyword evidence="3" id="KW-1185">Reference proteome</keyword>
<dbReference type="EMBL" id="JAJAGQ010000013">
    <property type="protein sequence ID" value="KAJ8546363.1"/>
    <property type="molecule type" value="Genomic_DNA"/>
</dbReference>
<name>A0A9Q1M1F5_9SOLA</name>
<sequence>MCIMISRFEDTHIKSHEVITLEDQMLTCEDQYVAIFIDEDTWRSSSKSGEVSGLGAMPMETDTDPSNLDRTSAQSQNPSPKNQAALDRGTVHDDIPQNIPEIEIMCDAVHDHGYESVSFWQDHGNDVMEPDKILEEQIMNDKETASLVAEEMVAPGGQREEPPSAISAEVHEFTNPQISFGHQSPDLAFRSTPPPEEPKARRSES</sequence>
<accession>A0A9Q1M1F5</accession>
<dbReference type="Proteomes" id="UP001152561">
    <property type="component" value="Unassembled WGS sequence"/>
</dbReference>
<dbReference type="OrthoDB" id="10496530at2759"/>
<gene>
    <name evidence="2" type="ORF">K7X08_018946</name>
</gene>